<dbReference type="InterPro" id="IPR044777">
    <property type="entry name" value="SLC17A9-like"/>
</dbReference>
<dbReference type="GO" id="GO:0015293">
    <property type="term" value="F:symporter activity"/>
    <property type="evidence" value="ECO:0007669"/>
    <property type="project" value="UniProtKB-KW"/>
</dbReference>
<protein>
    <submittedName>
        <fullName evidence="10">MFS general substrate transporter</fullName>
    </submittedName>
</protein>
<dbReference type="PROSITE" id="PS50850">
    <property type="entry name" value="MFS"/>
    <property type="match status" value="1"/>
</dbReference>
<organism evidence="10 11">
    <name type="scientific">Chloropicon primus</name>
    <dbReference type="NCBI Taxonomy" id="1764295"/>
    <lineage>
        <taxon>Eukaryota</taxon>
        <taxon>Viridiplantae</taxon>
        <taxon>Chlorophyta</taxon>
        <taxon>Chloropicophyceae</taxon>
        <taxon>Chloropicales</taxon>
        <taxon>Chloropicaceae</taxon>
        <taxon>Chloropicon</taxon>
    </lineage>
</organism>
<evidence type="ECO:0000256" key="2">
    <source>
        <dbReference type="ARBA" id="ARBA00022448"/>
    </source>
</evidence>
<feature type="transmembrane region" description="Helical" evidence="8">
    <location>
        <begin position="121"/>
        <end position="144"/>
    </location>
</feature>
<feature type="domain" description="Major facilitator superfamily (MFS) profile" evidence="9">
    <location>
        <begin position="121"/>
        <end position="538"/>
    </location>
</feature>
<evidence type="ECO:0000256" key="8">
    <source>
        <dbReference type="SAM" id="Phobius"/>
    </source>
</evidence>
<feature type="transmembrane region" description="Helical" evidence="8">
    <location>
        <begin position="187"/>
        <end position="206"/>
    </location>
</feature>
<dbReference type="AlphaFoldDB" id="A0A5B8MVR8"/>
<dbReference type="InterPro" id="IPR011701">
    <property type="entry name" value="MFS"/>
</dbReference>
<evidence type="ECO:0000256" key="7">
    <source>
        <dbReference type="ARBA" id="ARBA00024362"/>
    </source>
</evidence>
<keyword evidence="6 8" id="KW-0472">Membrane</keyword>
<dbReference type="InterPro" id="IPR020846">
    <property type="entry name" value="MFS_dom"/>
</dbReference>
<dbReference type="STRING" id="1764295.A0A5B8MVR8"/>
<evidence type="ECO:0000256" key="4">
    <source>
        <dbReference type="ARBA" id="ARBA00022847"/>
    </source>
</evidence>
<dbReference type="SUPFAM" id="SSF103473">
    <property type="entry name" value="MFS general substrate transporter"/>
    <property type="match status" value="1"/>
</dbReference>
<keyword evidence="2" id="KW-0813">Transport</keyword>
<name>A0A5B8MVR8_9CHLO</name>
<dbReference type="CDD" id="cd17380">
    <property type="entry name" value="MFS_SLC17A9_like"/>
    <property type="match status" value="1"/>
</dbReference>
<feature type="transmembrane region" description="Helical" evidence="8">
    <location>
        <begin position="507"/>
        <end position="526"/>
    </location>
</feature>
<evidence type="ECO:0000313" key="10">
    <source>
        <dbReference type="EMBL" id="QDZ23602.1"/>
    </source>
</evidence>
<dbReference type="Pfam" id="PF07690">
    <property type="entry name" value="MFS_1"/>
    <property type="match status" value="1"/>
</dbReference>
<comment type="similarity">
    <text evidence="7">Belongs to the major facilitator superfamily. Sodium/anion cotransporter (TC 2.A.1.14) family.</text>
</comment>
<dbReference type="GO" id="GO:0016020">
    <property type="term" value="C:membrane"/>
    <property type="evidence" value="ECO:0007669"/>
    <property type="project" value="UniProtKB-SubCell"/>
</dbReference>
<accession>A0A5B8MVR8</accession>
<evidence type="ECO:0000259" key="9">
    <source>
        <dbReference type="PROSITE" id="PS50850"/>
    </source>
</evidence>
<proteinExistence type="inferred from homology"/>
<dbReference type="InterPro" id="IPR036259">
    <property type="entry name" value="MFS_trans_sf"/>
</dbReference>
<dbReference type="Proteomes" id="UP000316726">
    <property type="component" value="Chromosome 11"/>
</dbReference>
<feature type="transmembrane region" description="Helical" evidence="8">
    <location>
        <begin position="275"/>
        <end position="296"/>
    </location>
</feature>
<feature type="transmembrane region" description="Helical" evidence="8">
    <location>
        <begin position="477"/>
        <end position="501"/>
    </location>
</feature>
<dbReference type="InterPro" id="IPR050382">
    <property type="entry name" value="MFS_Na/Anion_cotransporter"/>
</dbReference>
<keyword evidence="3 8" id="KW-0812">Transmembrane</keyword>
<reference evidence="10 11" key="1">
    <citation type="submission" date="2018-07" db="EMBL/GenBank/DDBJ databases">
        <title>The complete nuclear genome of the prasinophyte Chloropicon primus (CCMP1205).</title>
        <authorList>
            <person name="Pombert J.-F."/>
            <person name="Otis C."/>
            <person name="Turmel M."/>
            <person name="Lemieux C."/>
        </authorList>
    </citation>
    <scope>NUCLEOTIDE SEQUENCE [LARGE SCALE GENOMIC DNA]</scope>
    <source>
        <strain evidence="10 11">CCMP1205</strain>
    </source>
</reference>
<keyword evidence="4" id="KW-0769">Symport</keyword>
<feature type="transmembrane region" description="Helical" evidence="8">
    <location>
        <begin position="246"/>
        <end position="269"/>
    </location>
</feature>
<dbReference type="Gene3D" id="1.20.1250.20">
    <property type="entry name" value="MFS general substrate transporter like domains"/>
    <property type="match status" value="2"/>
</dbReference>
<evidence type="ECO:0000256" key="1">
    <source>
        <dbReference type="ARBA" id="ARBA00004141"/>
    </source>
</evidence>
<dbReference type="PANTHER" id="PTHR11662">
    <property type="entry name" value="SOLUTE CARRIER FAMILY 17"/>
    <property type="match status" value="1"/>
</dbReference>
<dbReference type="EMBL" id="CP031044">
    <property type="protein sequence ID" value="QDZ23602.1"/>
    <property type="molecule type" value="Genomic_DNA"/>
</dbReference>
<dbReference type="FunFam" id="1.20.1250.20:FF:000272">
    <property type="entry name" value="Probable anion transporter 6, chloroplastic"/>
    <property type="match status" value="1"/>
</dbReference>
<gene>
    <name evidence="10" type="ORF">A3770_11p61200</name>
</gene>
<feature type="transmembrane region" description="Helical" evidence="8">
    <location>
        <begin position="386"/>
        <end position="405"/>
    </location>
</feature>
<evidence type="ECO:0000256" key="3">
    <source>
        <dbReference type="ARBA" id="ARBA00022692"/>
    </source>
</evidence>
<keyword evidence="11" id="KW-1185">Reference proteome</keyword>
<dbReference type="GO" id="GO:0005315">
    <property type="term" value="F:phosphate transmembrane transporter activity"/>
    <property type="evidence" value="ECO:0007669"/>
    <property type="project" value="UniProtKB-ARBA"/>
</dbReference>
<feature type="transmembrane region" description="Helical" evidence="8">
    <location>
        <begin position="444"/>
        <end position="465"/>
    </location>
</feature>
<sequence>MLPSTSSRLQEGWGLGYPLRWGGRFTPPPPPSSPALSRFGARKGRRGVCWRERGQQQSVLRCRAQVDKERGQEGARSQGDGDLDGVSLVEDDKEVTALSTLREFKDYFFFRFSELEGRYQVILGIAVAFVICNMDRVNISVAVIPMSADYGWTPTQAGLIQSAFFYGYLVAQLPGGWLANKFGGEKVLPFGVFLWSAATFAVPFLTGDTGALYLSRAAVGLGEGISPPAAVDIIAKRVPVNERSRATTFVFGSMHVGTISGLLIAPALIKMLGWPSVFIVFGAVGVIWCFWFESFFSKNEERLNMEMEASTGAEVGNGNDSSAASTVKEKIKSEQVPWGAIAKSTPIRALTYIHFCNNWAQYSILAWLPTFYKDELGMKLHEAAQLSLLPALAGIAVSFFAAPLADNLVEGGMPVTHVRKIMQGVAFAAPAGCMLACMAGDEHLVTWLLPLGIGFQAFSLAGLYCNHQDISPKYASILSGTTHLFASLPGVFGVPFTGWLLDHTGSWSISLFVPCLFFYISGILVYTKWGSGEEIAFE</sequence>
<evidence type="ECO:0000256" key="6">
    <source>
        <dbReference type="ARBA" id="ARBA00023136"/>
    </source>
</evidence>
<dbReference type="OrthoDB" id="2250022at2759"/>
<evidence type="ECO:0000313" key="11">
    <source>
        <dbReference type="Proteomes" id="UP000316726"/>
    </source>
</evidence>
<dbReference type="FunFam" id="1.20.1250.20:FF:000003">
    <property type="entry name" value="Solute carrier family 17 member 3"/>
    <property type="match status" value="1"/>
</dbReference>
<evidence type="ECO:0000256" key="5">
    <source>
        <dbReference type="ARBA" id="ARBA00022989"/>
    </source>
</evidence>
<comment type="subcellular location">
    <subcellularLocation>
        <location evidence="1">Membrane</location>
        <topology evidence="1">Multi-pass membrane protein</topology>
    </subcellularLocation>
</comment>
<keyword evidence="5 8" id="KW-1133">Transmembrane helix</keyword>
<dbReference type="PANTHER" id="PTHR11662:SF243">
    <property type="entry name" value="ANION TRANSPORTER 6, CHLOROPLASTIC-RELATED"/>
    <property type="match status" value="1"/>
</dbReference>